<dbReference type="InterPro" id="IPR002347">
    <property type="entry name" value="SDR_fam"/>
</dbReference>
<dbReference type="PANTHER" id="PTHR44196">
    <property type="entry name" value="DEHYDROGENASE/REDUCTASE SDR FAMILY MEMBER 7B"/>
    <property type="match status" value="1"/>
</dbReference>
<dbReference type="PRINTS" id="PR00080">
    <property type="entry name" value="SDRFAMILY"/>
</dbReference>
<dbReference type="SUPFAM" id="SSF51735">
    <property type="entry name" value="NAD(P)-binding Rossmann-fold domains"/>
    <property type="match status" value="1"/>
</dbReference>
<reference evidence="4" key="1">
    <citation type="submission" date="2020-10" db="EMBL/GenBank/DDBJ databases">
        <authorList>
            <person name="Castelo-Branco R."/>
            <person name="Eusebio N."/>
            <person name="Adriana R."/>
            <person name="Vieira A."/>
            <person name="Brugerolle De Fraissinette N."/>
            <person name="Rezende De Castro R."/>
            <person name="Schneider M.P."/>
            <person name="Vasconcelos V."/>
            <person name="Leao P.N."/>
        </authorList>
    </citation>
    <scope>NUCLEOTIDE SEQUENCE</scope>
    <source>
        <strain evidence="4">LEGE 07310</strain>
    </source>
</reference>
<dbReference type="Gene3D" id="3.40.50.720">
    <property type="entry name" value="NAD(P)-binding Rossmann-like Domain"/>
    <property type="match status" value="1"/>
</dbReference>
<dbReference type="Proteomes" id="UP000636505">
    <property type="component" value="Unassembled WGS sequence"/>
</dbReference>
<evidence type="ECO:0000256" key="3">
    <source>
        <dbReference type="RuleBase" id="RU000363"/>
    </source>
</evidence>
<dbReference type="InterPro" id="IPR036291">
    <property type="entry name" value="NAD(P)-bd_dom_sf"/>
</dbReference>
<dbReference type="CDD" id="cd05233">
    <property type="entry name" value="SDR_c"/>
    <property type="match status" value="1"/>
</dbReference>
<dbReference type="PRINTS" id="PR00081">
    <property type="entry name" value="GDHRDH"/>
</dbReference>
<dbReference type="EMBL" id="JADEXG010000057">
    <property type="protein sequence ID" value="MBE9079475.1"/>
    <property type="molecule type" value="Genomic_DNA"/>
</dbReference>
<organism evidence="4 5">
    <name type="scientific">Vasconcelosia minhoensis LEGE 07310</name>
    <dbReference type="NCBI Taxonomy" id="915328"/>
    <lineage>
        <taxon>Bacteria</taxon>
        <taxon>Bacillati</taxon>
        <taxon>Cyanobacteriota</taxon>
        <taxon>Cyanophyceae</taxon>
        <taxon>Nodosilineales</taxon>
        <taxon>Cymatolegaceae</taxon>
        <taxon>Vasconcelosia</taxon>
        <taxon>Vasconcelosia minhoensis</taxon>
    </lineage>
</organism>
<evidence type="ECO:0000256" key="1">
    <source>
        <dbReference type="ARBA" id="ARBA00006484"/>
    </source>
</evidence>
<sequence>MTTALITGGSSGIGKAIAYRLAEAGYDLVLAARGPEALLAVAEDLRSRFSIQAIGIPTDVRDSQQVETLVQKAIQELGRVDVLVNNAGIYASGPVEQFSLEDWHRTIDTNLWGYIHTVQALLPHFLAQGSGRIVNICSISGKVPMPYLVPYTTSKFAIAGFSQALNTELSPKGIRVSGIYPNLIRTGLTERGIFRGQDAEDRQVRQQQVEETMQMPTTEKPEDVANAVWHAISQDRPEVVVGTAKLMGGMQKLLPRLTQWSLRKIFQSKG</sequence>
<evidence type="ECO:0000313" key="5">
    <source>
        <dbReference type="Proteomes" id="UP000636505"/>
    </source>
</evidence>
<gene>
    <name evidence="4" type="ORF">IQ241_19600</name>
</gene>
<proteinExistence type="inferred from homology"/>
<dbReference type="FunFam" id="3.40.50.720:FF:000084">
    <property type="entry name" value="Short-chain dehydrogenase reductase"/>
    <property type="match status" value="1"/>
</dbReference>
<comment type="caution">
    <text evidence="4">The sequence shown here is derived from an EMBL/GenBank/DDBJ whole genome shotgun (WGS) entry which is preliminary data.</text>
</comment>
<evidence type="ECO:0000256" key="2">
    <source>
        <dbReference type="ARBA" id="ARBA00023002"/>
    </source>
</evidence>
<dbReference type="Pfam" id="PF00106">
    <property type="entry name" value="adh_short"/>
    <property type="match status" value="1"/>
</dbReference>
<protein>
    <submittedName>
        <fullName evidence="4">SDR family oxidoreductase</fullName>
    </submittedName>
</protein>
<comment type="similarity">
    <text evidence="1 3">Belongs to the short-chain dehydrogenases/reductases (SDR) family.</text>
</comment>
<dbReference type="AlphaFoldDB" id="A0A8J7DPC8"/>
<dbReference type="GO" id="GO:0016491">
    <property type="term" value="F:oxidoreductase activity"/>
    <property type="evidence" value="ECO:0007669"/>
    <property type="project" value="UniProtKB-KW"/>
</dbReference>
<keyword evidence="2" id="KW-0560">Oxidoreductase</keyword>
<evidence type="ECO:0000313" key="4">
    <source>
        <dbReference type="EMBL" id="MBE9079475.1"/>
    </source>
</evidence>
<name>A0A8J7DPC8_9CYAN</name>
<dbReference type="PIRSF" id="PIRSF000126">
    <property type="entry name" value="11-beta-HSD1"/>
    <property type="match status" value="1"/>
</dbReference>
<keyword evidence="5" id="KW-1185">Reference proteome</keyword>
<dbReference type="GO" id="GO:0016020">
    <property type="term" value="C:membrane"/>
    <property type="evidence" value="ECO:0007669"/>
    <property type="project" value="TreeGrafter"/>
</dbReference>
<dbReference type="RefSeq" id="WP_193910477.1">
    <property type="nucleotide sequence ID" value="NZ_JADEXG010000057.1"/>
</dbReference>
<dbReference type="PANTHER" id="PTHR44196:SF1">
    <property type="entry name" value="DEHYDROGENASE_REDUCTASE SDR FAMILY MEMBER 7B"/>
    <property type="match status" value="1"/>
</dbReference>
<accession>A0A8J7DPC8</accession>